<proteinExistence type="predicted"/>
<keyword evidence="2" id="KW-1185">Reference proteome</keyword>
<sequence length="225" mass="25306">MDNNGQDELDAAGIFKDAFQLRPCPDEDKKPIFWLDGVMGCLSSVISVFKQPEQKPAKVFLKKEKSEYDDEIQDEKWEIPFESISDLVYLGSGAQGVVFGGQIKGEMVAVKKLRDQAETDIKHLRKLNHDNIVRFRGVVTKPPCYCVVMEYCQYGPLFEFLHSGSVFAPKQILKWAKEISHGMAYLHSHKIIHRDLKSPNQGCAAVGARSFMQEAILSLLLDAGT</sequence>
<protein>
    <submittedName>
        <fullName evidence="1">Uncharacterized protein</fullName>
    </submittedName>
</protein>
<gene>
    <name evidence="1" type="ORF">MSG28_001265</name>
</gene>
<organism evidence="1 2">
    <name type="scientific">Choristoneura fumiferana</name>
    <name type="common">Spruce budworm moth</name>
    <name type="synonym">Archips fumiferana</name>
    <dbReference type="NCBI Taxonomy" id="7141"/>
    <lineage>
        <taxon>Eukaryota</taxon>
        <taxon>Metazoa</taxon>
        <taxon>Ecdysozoa</taxon>
        <taxon>Arthropoda</taxon>
        <taxon>Hexapoda</taxon>
        <taxon>Insecta</taxon>
        <taxon>Pterygota</taxon>
        <taxon>Neoptera</taxon>
        <taxon>Endopterygota</taxon>
        <taxon>Lepidoptera</taxon>
        <taxon>Glossata</taxon>
        <taxon>Ditrysia</taxon>
        <taxon>Tortricoidea</taxon>
        <taxon>Tortricidae</taxon>
        <taxon>Tortricinae</taxon>
        <taxon>Choristoneura</taxon>
    </lineage>
</organism>
<dbReference type="EMBL" id="CM046131">
    <property type="protein sequence ID" value="KAI8431228.1"/>
    <property type="molecule type" value="Genomic_DNA"/>
</dbReference>
<comment type="caution">
    <text evidence="1">The sequence shown here is derived from an EMBL/GenBank/DDBJ whole genome shotgun (WGS) entry which is preliminary data.</text>
</comment>
<name>A0ACC0K4U1_CHOFU</name>
<accession>A0ACC0K4U1</accession>
<evidence type="ECO:0000313" key="2">
    <source>
        <dbReference type="Proteomes" id="UP001064048"/>
    </source>
</evidence>
<evidence type="ECO:0000313" key="1">
    <source>
        <dbReference type="EMBL" id="KAI8431228.1"/>
    </source>
</evidence>
<dbReference type="Proteomes" id="UP001064048">
    <property type="component" value="Chromosome Z"/>
</dbReference>
<reference evidence="1 2" key="1">
    <citation type="journal article" date="2022" name="Genome Biol. Evol.">
        <title>The Spruce Budworm Genome: Reconstructing the Evolutionary History of Antifreeze Proteins.</title>
        <authorList>
            <person name="Beliveau C."/>
            <person name="Gagne P."/>
            <person name="Picq S."/>
            <person name="Vernygora O."/>
            <person name="Keeling C.I."/>
            <person name="Pinkney K."/>
            <person name="Doucet D."/>
            <person name="Wen F."/>
            <person name="Johnston J.S."/>
            <person name="Maaroufi H."/>
            <person name="Boyle B."/>
            <person name="Laroche J."/>
            <person name="Dewar K."/>
            <person name="Juretic N."/>
            <person name="Blackburn G."/>
            <person name="Nisole A."/>
            <person name="Brunet B."/>
            <person name="Brandao M."/>
            <person name="Lumley L."/>
            <person name="Duan J."/>
            <person name="Quan G."/>
            <person name="Lucarotti C.J."/>
            <person name="Roe A.D."/>
            <person name="Sperling F.A.H."/>
            <person name="Levesque R.C."/>
            <person name="Cusson M."/>
        </authorList>
    </citation>
    <scope>NUCLEOTIDE SEQUENCE [LARGE SCALE GENOMIC DNA]</scope>
    <source>
        <strain evidence="1">Glfc:IPQL:Cfum</strain>
    </source>
</reference>